<comment type="caution">
    <text evidence="1">The sequence shown here is derived from an EMBL/GenBank/DDBJ whole genome shotgun (WGS) entry which is preliminary data.</text>
</comment>
<proteinExistence type="predicted"/>
<reference evidence="1 2" key="1">
    <citation type="submission" date="2018-11" db="EMBL/GenBank/DDBJ databases">
        <authorList>
            <consortium name="Pathogen Informatics"/>
        </authorList>
    </citation>
    <scope>NUCLEOTIDE SEQUENCE [LARGE SCALE GENOMIC DNA]</scope>
    <source>
        <strain evidence="1 2">NCTC10327</strain>
    </source>
</reference>
<organism evidence="1 2">
    <name type="scientific">Actinobaculum suis</name>
    <dbReference type="NCBI Taxonomy" id="1657"/>
    <lineage>
        <taxon>Bacteria</taxon>
        <taxon>Bacillati</taxon>
        <taxon>Actinomycetota</taxon>
        <taxon>Actinomycetes</taxon>
        <taxon>Actinomycetales</taxon>
        <taxon>Actinomycetaceae</taxon>
        <taxon>Actinobaculum</taxon>
    </lineage>
</organism>
<sequence>MTLQHKHHPHVHFPGVGPITIEGKSWDDIYLIQTTEPVVWGWGSNSPNELYSLYHSQSTSNTAAYESNTIDEYLDKALAATDIDESNEYWQKAQWDGTTGVTPEGEATWVWLTNIDHLYFVRDNLNIGEQKPHPHGHGWSVVNNVDQWTWES</sequence>
<protein>
    <submittedName>
        <fullName evidence="1">Uncharacterized protein</fullName>
    </submittedName>
</protein>
<dbReference type="EMBL" id="UYIO01000001">
    <property type="protein sequence ID" value="VDG77029.1"/>
    <property type="molecule type" value="Genomic_DNA"/>
</dbReference>
<dbReference type="Gene3D" id="3.10.105.10">
    <property type="entry name" value="Dipeptide-binding Protein, Domain 3"/>
    <property type="match status" value="1"/>
</dbReference>
<dbReference type="SUPFAM" id="SSF53850">
    <property type="entry name" value="Periplasmic binding protein-like II"/>
    <property type="match status" value="1"/>
</dbReference>
<accession>A0A7Z8YA18</accession>
<dbReference type="RefSeq" id="WP_185934252.1">
    <property type="nucleotide sequence ID" value="NZ_UYIO01000001.1"/>
</dbReference>
<gene>
    <name evidence="1" type="ORF">NCTC10327_01649</name>
</gene>
<name>A0A7Z8YA18_9ACTO</name>
<evidence type="ECO:0000313" key="1">
    <source>
        <dbReference type="EMBL" id="VDG77029.1"/>
    </source>
</evidence>
<dbReference type="Proteomes" id="UP000269974">
    <property type="component" value="Unassembled WGS sequence"/>
</dbReference>
<evidence type="ECO:0000313" key="2">
    <source>
        <dbReference type="Proteomes" id="UP000269974"/>
    </source>
</evidence>
<dbReference type="AlphaFoldDB" id="A0A7Z8YA18"/>